<feature type="chain" id="PRO_5001948745" description="Lipoprotein" evidence="1">
    <location>
        <begin position="20"/>
        <end position="112"/>
    </location>
</feature>
<evidence type="ECO:0000313" key="2">
    <source>
        <dbReference type="EMBL" id="KGJ87805.1"/>
    </source>
</evidence>
<gene>
    <name evidence="2" type="ORF">GAB14E_4483</name>
</gene>
<feature type="signal peptide" evidence="1">
    <location>
        <begin position="1"/>
        <end position="19"/>
    </location>
</feature>
<proteinExistence type="predicted"/>
<sequence>MLKKILLLSTLLLSFQATAVFNECIGVYVGRISITNQGMDKVVFLQKPTDGGGSYWVNFASWDPEAKKEALSILMAAKLSQHKVDLYTTATDSCSIGSPSQTLKEVHLSTNP</sequence>
<evidence type="ECO:0000313" key="3">
    <source>
        <dbReference type="Proteomes" id="UP000029868"/>
    </source>
</evidence>
<comment type="caution">
    <text evidence="2">The sequence shown here is derived from an EMBL/GenBank/DDBJ whole genome shotgun (WGS) entry which is preliminary data.</text>
</comment>
<evidence type="ECO:0000256" key="1">
    <source>
        <dbReference type="SAM" id="SignalP"/>
    </source>
</evidence>
<dbReference type="OrthoDB" id="6402524at2"/>
<dbReference type="PATRIC" id="fig|28229.3.peg.4466"/>
<name>A0A099KBV3_COLPS</name>
<keyword evidence="1" id="KW-0732">Signal</keyword>
<evidence type="ECO:0008006" key="4">
    <source>
        <dbReference type="Google" id="ProtNLM"/>
    </source>
</evidence>
<organism evidence="2 3">
    <name type="scientific">Colwellia psychrerythraea</name>
    <name type="common">Vibrio psychroerythus</name>
    <dbReference type="NCBI Taxonomy" id="28229"/>
    <lineage>
        <taxon>Bacteria</taxon>
        <taxon>Pseudomonadati</taxon>
        <taxon>Pseudomonadota</taxon>
        <taxon>Gammaproteobacteria</taxon>
        <taxon>Alteromonadales</taxon>
        <taxon>Colwelliaceae</taxon>
        <taxon>Colwellia</taxon>
    </lineage>
</organism>
<accession>A0A099KBV3</accession>
<dbReference type="Proteomes" id="UP000029868">
    <property type="component" value="Unassembled WGS sequence"/>
</dbReference>
<dbReference type="EMBL" id="JQEC01000071">
    <property type="protein sequence ID" value="KGJ87805.1"/>
    <property type="molecule type" value="Genomic_DNA"/>
</dbReference>
<reference evidence="2 3" key="1">
    <citation type="submission" date="2014-08" db="EMBL/GenBank/DDBJ databases">
        <title>Genomic and Phenotypic Diversity of Colwellia psychrerythraea strains from Disparate Marine Basins.</title>
        <authorList>
            <person name="Techtmann S.M."/>
            <person name="Stelling S.C."/>
            <person name="Utturkar S.M."/>
            <person name="Alshibli N."/>
            <person name="Harris A."/>
            <person name="Brown S.D."/>
            <person name="Hazen T.C."/>
        </authorList>
    </citation>
    <scope>NUCLEOTIDE SEQUENCE [LARGE SCALE GENOMIC DNA]</scope>
    <source>
        <strain evidence="2 3">GAB14E</strain>
    </source>
</reference>
<dbReference type="RefSeq" id="WP_033084377.1">
    <property type="nucleotide sequence ID" value="NZ_JQEC01000071.1"/>
</dbReference>
<dbReference type="AlphaFoldDB" id="A0A099KBV3"/>
<protein>
    <recommendedName>
        <fullName evidence="4">Lipoprotein</fullName>
    </recommendedName>
</protein>